<comment type="similarity">
    <text evidence="2">Belongs to the major facilitator superfamily.</text>
</comment>
<dbReference type="Proteomes" id="UP000197783">
    <property type="component" value="Unassembled WGS sequence"/>
</dbReference>
<dbReference type="InterPro" id="IPR011701">
    <property type="entry name" value="MFS"/>
</dbReference>
<evidence type="ECO:0000256" key="6">
    <source>
        <dbReference type="ARBA" id="ARBA00023136"/>
    </source>
</evidence>
<feature type="transmembrane region" description="Helical" evidence="7">
    <location>
        <begin position="372"/>
        <end position="391"/>
    </location>
</feature>
<dbReference type="GO" id="GO:0022857">
    <property type="term" value="F:transmembrane transporter activity"/>
    <property type="evidence" value="ECO:0007669"/>
    <property type="project" value="InterPro"/>
</dbReference>
<feature type="transmembrane region" description="Helical" evidence="7">
    <location>
        <begin position="308"/>
        <end position="326"/>
    </location>
</feature>
<evidence type="ECO:0000256" key="7">
    <source>
        <dbReference type="SAM" id="Phobius"/>
    </source>
</evidence>
<proteinExistence type="inferred from homology"/>
<feature type="transmembrane region" description="Helical" evidence="7">
    <location>
        <begin position="247"/>
        <end position="269"/>
    </location>
</feature>
<feature type="transmembrane region" description="Helical" evidence="7">
    <location>
        <begin position="168"/>
        <end position="196"/>
    </location>
</feature>
<feature type="transmembrane region" description="Helical" evidence="7">
    <location>
        <begin position="281"/>
        <end position="302"/>
    </location>
</feature>
<accession>A0A245ZE29</accession>
<feature type="transmembrane region" description="Helical" evidence="7">
    <location>
        <begin position="141"/>
        <end position="162"/>
    </location>
</feature>
<dbReference type="InterPro" id="IPR036259">
    <property type="entry name" value="MFS_trans_sf"/>
</dbReference>
<keyword evidence="6 7" id="KW-0472">Membrane</keyword>
<name>A0A245ZE29_9SPHN</name>
<dbReference type="EMBL" id="NBBJ01000007">
    <property type="protein sequence ID" value="OWK28002.1"/>
    <property type="molecule type" value="Genomic_DNA"/>
</dbReference>
<evidence type="ECO:0000256" key="5">
    <source>
        <dbReference type="ARBA" id="ARBA00022989"/>
    </source>
</evidence>
<dbReference type="Pfam" id="PF07690">
    <property type="entry name" value="MFS_1"/>
    <property type="match status" value="1"/>
</dbReference>
<organism evidence="8 9">
    <name type="scientific">Sphingomonas mucosissima</name>
    <dbReference type="NCBI Taxonomy" id="370959"/>
    <lineage>
        <taxon>Bacteria</taxon>
        <taxon>Pseudomonadati</taxon>
        <taxon>Pseudomonadota</taxon>
        <taxon>Alphaproteobacteria</taxon>
        <taxon>Sphingomonadales</taxon>
        <taxon>Sphingomonadaceae</taxon>
        <taxon>Sphingomonas</taxon>
    </lineage>
</organism>
<keyword evidence="5 7" id="KW-1133">Transmembrane helix</keyword>
<dbReference type="SUPFAM" id="SSF103473">
    <property type="entry name" value="MFS general substrate transporter"/>
    <property type="match status" value="1"/>
</dbReference>
<feature type="transmembrane region" description="Helical" evidence="7">
    <location>
        <begin position="50"/>
        <end position="67"/>
    </location>
</feature>
<protein>
    <submittedName>
        <fullName evidence="8">Muropeptide transporter</fullName>
    </submittedName>
</protein>
<dbReference type="GO" id="GO:0016020">
    <property type="term" value="C:membrane"/>
    <property type="evidence" value="ECO:0007669"/>
    <property type="project" value="UniProtKB-SubCell"/>
</dbReference>
<evidence type="ECO:0000256" key="3">
    <source>
        <dbReference type="ARBA" id="ARBA00022448"/>
    </source>
</evidence>
<dbReference type="InterPro" id="IPR004752">
    <property type="entry name" value="AmpG_permease/AT-1"/>
</dbReference>
<gene>
    <name evidence="8" type="ORF">SPMU_32470</name>
</gene>
<evidence type="ECO:0000313" key="9">
    <source>
        <dbReference type="Proteomes" id="UP000197783"/>
    </source>
</evidence>
<evidence type="ECO:0000256" key="4">
    <source>
        <dbReference type="ARBA" id="ARBA00022692"/>
    </source>
</evidence>
<keyword evidence="4 7" id="KW-0812">Transmembrane</keyword>
<dbReference type="RefSeq" id="WP_088335274.1">
    <property type="nucleotide sequence ID" value="NZ_NBBJ01000007.1"/>
</dbReference>
<keyword evidence="3" id="KW-0813">Transport</keyword>
<dbReference type="PANTHER" id="PTHR12778:SF10">
    <property type="entry name" value="MAJOR FACILITATOR SUPERFAMILY DOMAIN-CONTAINING PROTEIN 3"/>
    <property type="match status" value="1"/>
</dbReference>
<evidence type="ECO:0000313" key="8">
    <source>
        <dbReference type="EMBL" id="OWK28002.1"/>
    </source>
</evidence>
<dbReference type="AlphaFoldDB" id="A0A245ZE29"/>
<feature type="transmembrane region" description="Helical" evidence="7">
    <location>
        <begin position="347"/>
        <end position="366"/>
    </location>
</feature>
<dbReference type="OrthoDB" id="9787815at2"/>
<feature type="transmembrane region" description="Helical" evidence="7">
    <location>
        <begin position="217"/>
        <end position="241"/>
    </location>
</feature>
<dbReference type="PANTHER" id="PTHR12778">
    <property type="entry name" value="SOLUTE CARRIER FAMILY 33 ACETYL-COA TRANSPORTER -RELATED"/>
    <property type="match status" value="1"/>
</dbReference>
<feature type="transmembrane region" description="Helical" evidence="7">
    <location>
        <begin position="20"/>
        <end position="38"/>
    </location>
</feature>
<feature type="transmembrane region" description="Helical" evidence="7">
    <location>
        <begin position="103"/>
        <end position="129"/>
    </location>
</feature>
<reference evidence="8 9" key="1">
    <citation type="submission" date="2017-03" db="EMBL/GenBank/DDBJ databases">
        <title>Genome sequence of Sphingomonas mucosissima DSM 17494.</title>
        <authorList>
            <person name="Poehlein A."/>
            <person name="Wuebbeler J.H."/>
            <person name="Steinbuechel A."/>
            <person name="Daniel R."/>
        </authorList>
    </citation>
    <scope>NUCLEOTIDE SEQUENCE [LARGE SCALE GENOMIC DNA]</scope>
    <source>
        <strain evidence="8 9">DSM 17494</strain>
    </source>
</reference>
<feature type="transmembrane region" description="Helical" evidence="7">
    <location>
        <begin position="79"/>
        <end position="97"/>
    </location>
</feature>
<comment type="caution">
    <text evidence="8">The sequence shown here is derived from an EMBL/GenBank/DDBJ whole genome shotgun (WGS) entry which is preliminary data.</text>
</comment>
<comment type="subcellular location">
    <subcellularLocation>
        <location evidence="1">Membrane</location>
        <topology evidence="1">Multi-pass membrane protein</topology>
    </subcellularLocation>
</comment>
<sequence>MNTDEAHWSFGHAASILLPYTLRGTLLSFLYLILPAILRAGGTSLPMTSLSTLVFLPVGLSWLWAPLMDRTAGRGRRTWIVGALLVASAVFAALSWLDPVADYALVLTVALMVAAAAATIGTATDAAIIDGVAVRHRGWANALQAAGVALGGLAIGAVGIVYGAHGWAATSIVMATAALASAGFVAVAPLATGINVNAPVLRPAAGTSLLRDRRVRHMLLIVILSRAALHLPMGIIAAFQIDAGLSVASAALIGGTGGAAAGLIGAVLGGAIATKLPPKRAIIATLAAVATASLMLAASIALQGATPGIAVILALYVFLLTTPVFVAMHRQFMLLARIGRHASDMSVLTGSEFLSGIMIAATAGWIVQSAGYPTLFVLAGLSAFGGMMLVGRSLDEGS</sequence>
<evidence type="ECO:0000256" key="2">
    <source>
        <dbReference type="ARBA" id="ARBA00008335"/>
    </source>
</evidence>
<evidence type="ECO:0000256" key="1">
    <source>
        <dbReference type="ARBA" id="ARBA00004141"/>
    </source>
</evidence>
<keyword evidence="9" id="KW-1185">Reference proteome</keyword>
<dbReference type="Gene3D" id="1.20.1250.20">
    <property type="entry name" value="MFS general substrate transporter like domains"/>
    <property type="match status" value="1"/>
</dbReference>